<organism evidence="1 2">
    <name type="scientific">Racocetra persica</name>
    <dbReference type="NCBI Taxonomy" id="160502"/>
    <lineage>
        <taxon>Eukaryota</taxon>
        <taxon>Fungi</taxon>
        <taxon>Fungi incertae sedis</taxon>
        <taxon>Mucoromycota</taxon>
        <taxon>Glomeromycotina</taxon>
        <taxon>Glomeromycetes</taxon>
        <taxon>Diversisporales</taxon>
        <taxon>Gigasporaceae</taxon>
        <taxon>Racocetra</taxon>
    </lineage>
</organism>
<dbReference type="EMBL" id="CAJVQC010000079">
    <property type="protein sequence ID" value="CAG8460279.1"/>
    <property type="molecule type" value="Genomic_DNA"/>
</dbReference>
<protein>
    <submittedName>
        <fullName evidence="1">1161_t:CDS:1</fullName>
    </submittedName>
</protein>
<evidence type="ECO:0000313" key="2">
    <source>
        <dbReference type="Proteomes" id="UP000789920"/>
    </source>
</evidence>
<evidence type="ECO:0000313" key="1">
    <source>
        <dbReference type="EMBL" id="CAG8460279.1"/>
    </source>
</evidence>
<accession>A0ACA9K978</accession>
<comment type="caution">
    <text evidence="1">The sequence shown here is derived from an EMBL/GenBank/DDBJ whole genome shotgun (WGS) entry which is preliminary data.</text>
</comment>
<name>A0ACA9K978_9GLOM</name>
<sequence>MDDIDDAELVSTRKPEQPTESAKTSSVLAPSAKFDRQENVIKVLLSHVYFGMTTKEKCIMAKTFTDMGLLFRPTSCQVSICFRKMRDEVVIPFGEVFSCELVSERELVVKLRPGFTRAYYSHPDAFPYKKEPVLLNNDPTNGRFSGVNSLLIRSYHATDFDFLSDHGFNIKSESFNKKKTNEIVNEYPIASSSNGNQTIRQSVDNSINVSSQQAQQAQQETSPKVIIENYVAVTQKIVSKTKTVTKSFGTRQDSNDQQNRLNSTSQRSQSSQYSLRPPSSSTTFNSSPFTPLPKFSTMASSTNPNFSASKIFHQRFNLRHLKILLMCKIRFSTKKRQNEKRAFIYASDGTLYHLHFAIRQRFKKHQWNKSWYKEEGSWHTLECEGDWMKAKSSREIIITGQASPQTNPVIKIDCTTYKYCTESKHHNLHESYCEEYNNYEKRDADPFTDELRRSGLIQFRKREADPIDKRDAGPLHKRDADPLHKRDADLHKRDAEPLHKRDANPLRQRDADPLHQRDADPLRKRDADPLRKRDSSQKKRSLFKRDTTTTTASTQPETTLTPLEQQLMELQSIIINPPQVELGPDGWPNKSIYDPANDSLYWWRNDPVMNQHHEHWHIVMISAIVNGTRKDREGENFVYMHRHMLSRYDAERIGVGYDVVEPLVDYTTPIPEAFYPPPFLLQDFNGEKVPFPARPPNQTFHDIVSNGHVVIYSVEFLTHTLSELEKWVEGKTDGEHPFPLLSDDDATTLGSEIEIILHNIGHAMLGYIMHPYSINYAPSVLVGARAGLRDPLFWRWHRHLDNIYRKWQDSLGPSDFHNDAPNVTIRPTDIYFAFTDVLLEVYPEGRKDNWLSFANQIFGGDNFDRDLSNSTFVTNELHTKMKNRILVWREDNYDKENITYLYPRDWQYFIRVRNDKNETVAITLRIFIVPEAVADSRVHWIEIDKFKRFLNPYEKAVIVRECDKAVVIRKPAQRTEEQMDSTQITNETRKITEGHDEAEIAELLFCDCGWPYNLMIPRGSKEGLKFKIIVFITDGTDDLIPTYDECGSTLLCGAHKWNDKIPDIRPLGYPFDRPFKNNSYKQTFEGLNNVAIRDFTIVWTDTDFREV</sequence>
<reference evidence="1" key="1">
    <citation type="submission" date="2021-06" db="EMBL/GenBank/DDBJ databases">
        <authorList>
            <person name="Kallberg Y."/>
            <person name="Tangrot J."/>
            <person name="Rosling A."/>
        </authorList>
    </citation>
    <scope>NUCLEOTIDE SEQUENCE</scope>
    <source>
        <strain evidence="1">MA461A</strain>
    </source>
</reference>
<keyword evidence="2" id="KW-1185">Reference proteome</keyword>
<gene>
    <name evidence="1" type="ORF">RPERSI_LOCUS125</name>
</gene>
<dbReference type="Proteomes" id="UP000789920">
    <property type="component" value="Unassembled WGS sequence"/>
</dbReference>
<proteinExistence type="predicted"/>